<dbReference type="GO" id="GO:0000145">
    <property type="term" value="C:exocyst"/>
    <property type="evidence" value="ECO:0007669"/>
    <property type="project" value="UniProtKB-UniRule"/>
</dbReference>
<dbReference type="Pfam" id="PF04048">
    <property type="entry name" value="Sec8_N"/>
    <property type="match status" value="1"/>
</dbReference>
<dbReference type="Gramene" id="GBG80319">
    <property type="protein sequence ID" value="GBG80319"/>
    <property type="gene ID" value="CBR_g30687"/>
</dbReference>
<feature type="region of interest" description="Disordered" evidence="4">
    <location>
        <begin position="553"/>
        <end position="598"/>
    </location>
</feature>
<comment type="caution">
    <text evidence="6">The sequence shown here is derived from an EMBL/GenBank/DDBJ whole genome shotgun (WGS) entry which is preliminary data.</text>
</comment>
<dbReference type="GO" id="GO:0090522">
    <property type="term" value="P:vesicle tethering involved in exocytosis"/>
    <property type="evidence" value="ECO:0007669"/>
    <property type="project" value="UniProtKB-UniRule"/>
</dbReference>
<dbReference type="OMA" id="HMEVRCR"/>
<sequence>MLSFRLVWGVEEELNGIEEGWKQPKFDSLPHVVEVLTSRDPTHAVAALKEQRDAIEDQIDEVVRGYHNGFHKAIHNNSQILRLFSESSAKMSGLKTNLAEAKRMLSSRHSQLQQQWYRSIMLRQMIQLLDQIDNVAKVPARIEKLVKEKRYYAAMQLYLSSCTMLEREGIQGVGALKDVRAELARWRNNLFLKVVEDLNLHLYNKGEYSREDSPQDDWDAMSVVSVARSKNGTRAHRTEALGWLGDEGRSQYLSGGSDKFRSAGGYDMSGGYPDASRAAGANGSGGDIGQHAGDGPLLSTDQDNGSKMGSGTPTLPPWLEESTPNEFTEMLSKSKYPNRIKYLQTMVECLSLSGKISTGGSMISESLRQEVREVIASVVDAKAASLDAARPRIDQMASQMSTRAGGVGGFGTLAGLAPQSRRGVRGHYSAMLPTKPGSSYAVRQINFLAVSSAVSSYHPMEATLAAAQDLLESVFTACLHVLENHVIVGEMMDAKLHAGGVQIQGPGVDKTASDEDGSPHLGGYSIPFVWSCLQSELHQLLCDMLRVSPDATQLPGLGGQGGGGDHSREKGGLGGVLNRRRERENSMTKDLEDRAQQGGEDGELSFAFRFMDMTLALSGSKDGVGSLVGGGVSAAMAMGKGGRHGDLASSAADGYGIATALPERGIYLTSAIYRPLLEFTGKAASVLPTRYVTGTKGEQSQGSGLVKGGPSTEMLRTFVEIYVRETYLPRVRLDYQAKLADALSSPAALRPRAKSLGTYEKDVDKGRGVLQAVLIAESLISEVLLWGSTMPMFAAEFVELAVEMLDRVLEKCRTAYNDAVMGSLSRGLVVKPELENLMMKEDAYAVIDAGSDGALDEEGEKEVKAAEIDILNLFQSMRPIKGEQLISDPQRVVLIAALSDTLEYLADTIDSLVFGGVTATNGGGGGGGPGVSGAPPLRRRGAFFGAAGMGATVSRDGHLTPQQAVVQQALVLTIATGQGQVMSGQMEPMPKQRPKQMKRSTSMSGPVTAVAALSMLASDCRAVSVECLRLLRIEMQLHCVYHIGTMWEHGFMRDSSVEEPEDYAVALTGLMTHLDEEIRPHLPILKCGYIFGSVHKLASCMMIRCLGDMKAINLFGVRQVTRNCIALQQALSTLGGMCSLQAVENYGASSGIGRGIATSEEVQGWFDHVRTYYELLNLPAEALFAFIEEHPDLYSVAEYSTLLSVQVPGRDVPDDALMGVAQLCSPHS</sequence>
<comment type="function">
    <text evidence="3">Component of the exocyst complex involved in the docking of exocytic vesicles with fusion sites on the plasma membrane.</text>
</comment>
<reference evidence="6 7" key="1">
    <citation type="journal article" date="2018" name="Cell">
        <title>The Chara Genome: Secondary Complexity and Implications for Plant Terrestrialization.</title>
        <authorList>
            <person name="Nishiyama T."/>
            <person name="Sakayama H."/>
            <person name="Vries J.D."/>
            <person name="Buschmann H."/>
            <person name="Saint-Marcoux D."/>
            <person name="Ullrich K.K."/>
            <person name="Haas F.B."/>
            <person name="Vanderstraeten L."/>
            <person name="Becker D."/>
            <person name="Lang D."/>
            <person name="Vosolsobe S."/>
            <person name="Rombauts S."/>
            <person name="Wilhelmsson P.K.I."/>
            <person name="Janitza P."/>
            <person name="Kern R."/>
            <person name="Heyl A."/>
            <person name="Rumpler F."/>
            <person name="Villalobos L.I.A.C."/>
            <person name="Clay J.M."/>
            <person name="Skokan R."/>
            <person name="Toyoda A."/>
            <person name="Suzuki Y."/>
            <person name="Kagoshima H."/>
            <person name="Schijlen E."/>
            <person name="Tajeshwar N."/>
            <person name="Catarino B."/>
            <person name="Hetherington A.J."/>
            <person name="Saltykova A."/>
            <person name="Bonnot C."/>
            <person name="Breuninger H."/>
            <person name="Symeonidi A."/>
            <person name="Radhakrishnan G.V."/>
            <person name="Van Nieuwerburgh F."/>
            <person name="Deforce D."/>
            <person name="Chang C."/>
            <person name="Karol K.G."/>
            <person name="Hedrich R."/>
            <person name="Ulvskov P."/>
            <person name="Glockner G."/>
            <person name="Delwiche C.F."/>
            <person name="Petrasek J."/>
            <person name="Van de Peer Y."/>
            <person name="Friml J."/>
            <person name="Beilby M."/>
            <person name="Dolan L."/>
            <person name="Kohara Y."/>
            <person name="Sugano S."/>
            <person name="Fujiyama A."/>
            <person name="Delaux P.-M."/>
            <person name="Quint M."/>
            <person name="TheiBen G."/>
            <person name="Hagemann M."/>
            <person name="Harholt J."/>
            <person name="Dunand C."/>
            <person name="Zachgo S."/>
            <person name="Langdale J."/>
            <person name="Maumus F."/>
            <person name="Straeten D.V.D."/>
            <person name="Gould S.B."/>
            <person name="Rensing S.A."/>
        </authorList>
    </citation>
    <scope>NUCLEOTIDE SEQUENCE [LARGE SCALE GENOMIC DNA]</scope>
    <source>
        <strain evidence="6 7">S276</strain>
    </source>
</reference>
<dbReference type="InterPro" id="IPR007191">
    <property type="entry name" value="Sec8_exocyst_N"/>
</dbReference>
<proteinExistence type="inferred from homology"/>
<feature type="region of interest" description="Disordered" evidence="4">
    <location>
        <begin position="981"/>
        <end position="1001"/>
    </location>
</feature>
<name>A0A388LDD6_CHABU</name>
<gene>
    <name evidence="6" type="ORF">CBR_g30687</name>
</gene>
<feature type="region of interest" description="Disordered" evidence="4">
    <location>
        <begin position="277"/>
        <end position="320"/>
    </location>
</feature>
<dbReference type="GO" id="GO:0015031">
    <property type="term" value="P:protein transport"/>
    <property type="evidence" value="ECO:0007669"/>
    <property type="project" value="UniProtKB-KW"/>
</dbReference>
<keyword evidence="2 3" id="KW-0268">Exocytosis</keyword>
<evidence type="ECO:0000256" key="4">
    <source>
        <dbReference type="SAM" id="MobiDB-lite"/>
    </source>
</evidence>
<evidence type="ECO:0000256" key="2">
    <source>
        <dbReference type="ARBA" id="ARBA00022483"/>
    </source>
</evidence>
<dbReference type="OrthoDB" id="272977at2759"/>
<keyword evidence="7" id="KW-1185">Reference proteome</keyword>
<dbReference type="GO" id="GO:0006612">
    <property type="term" value="P:protein targeting to membrane"/>
    <property type="evidence" value="ECO:0007669"/>
    <property type="project" value="UniProtKB-UniRule"/>
</dbReference>
<dbReference type="GO" id="GO:0060321">
    <property type="term" value="P:acceptance of pollen"/>
    <property type="evidence" value="ECO:0007669"/>
    <property type="project" value="EnsemblPlants"/>
</dbReference>
<accession>A0A388LDD6</accession>
<evidence type="ECO:0000313" key="6">
    <source>
        <dbReference type="EMBL" id="GBG80319.1"/>
    </source>
</evidence>
<organism evidence="6 7">
    <name type="scientific">Chara braunii</name>
    <name type="common">Braun's stonewort</name>
    <dbReference type="NCBI Taxonomy" id="69332"/>
    <lineage>
        <taxon>Eukaryota</taxon>
        <taxon>Viridiplantae</taxon>
        <taxon>Streptophyta</taxon>
        <taxon>Charophyceae</taxon>
        <taxon>Charales</taxon>
        <taxon>Characeae</taxon>
        <taxon>Chara</taxon>
    </lineage>
</organism>
<dbReference type="GO" id="GO:0005829">
    <property type="term" value="C:cytosol"/>
    <property type="evidence" value="ECO:0007669"/>
    <property type="project" value="EnsemblPlants"/>
</dbReference>
<dbReference type="GO" id="GO:0006904">
    <property type="term" value="P:vesicle docking involved in exocytosis"/>
    <property type="evidence" value="ECO:0007669"/>
    <property type="project" value="InterPro"/>
</dbReference>
<feature type="domain" description="Exocyst complex component Sec8 N-terminal" evidence="5">
    <location>
        <begin position="11"/>
        <end position="145"/>
    </location>
</feature>
<evidence type="ECO:0000259" key="5">
    <source>
        <dbReference type="Pfam" id="PF04048"/>
    </source>
</evidence>
<dbReference type="EMBL" id="BFEA01000343">
    <property type="protein sequence ID" value="GBG80319.1"/>
    <property type="molecule type" value="Genomic_DNA"/>
</dbReference>
<evidence type="ECO:0000256" key="1">
    <source>
        <dbReference type="ARBA" id="ARBA00022448"/>
    </source>
</evidence>
<evidence type="ECO:0000256" key="3">
    <source>
        <dbReference type="RuleBase" id="RU367079"/>
    </source>
</evidence>
<keyword evidence="1 3" id="KW-0813">Transport</keyword>
<feature type="compositionally biased region" description="Basic and acidic residues" evidence="4">
    <location>
        <begin position="579"/>
        <end position="595"/>
    </location>
</feature>
<keyword evidence="3" id="KW-0653">Protein transport</keyword>
<evidence type="ECO:0000313" key="7">
    <source>
        <dbReference type="Proteomes" id="UP000265515"/>
    </source>
</evidence>
<dbReference type="GO" id="GO:0006893">
    <property type="term" value="P:Golgi to plasma membrane transport"/>
    <property type="evidence" value="ECO:0007669"/>
    <property type="project" value="TreeGrafter"/>
</dbReference>
<dbReference type="PANTHER" id="PTHR14146:SF0">
    <property type="entry name" value="EXOCYST COMPLEX COMPONENT 4"/>
    <property type="match status" value="1"/>
</dbReference>
<dbReference type="GO" id="GO:0070062">
    <property type="term" value="C:extracellular exosome"/>
    <property type="evidence" value="ECO:0007669"/>
    <property type="project" value="EnsemblPlants"/>
</dbReference>
<dbReference type="PANTHER" id="PTHR14146">
    <property type="entry name" value="EXOCYST COMPLEX COMPONENT 4"/>
    <property type="match status" value="1"/>
</dbReference>
<feature type="compositionally biased region" description="Polar residues" evidence="4">
    <location>
        <begin position="299"/>
        <end position="313"/>
    </location>
</feature>
<protein>
    <recommendedName>
        <fullName evidence="3">Exocyst complex component Sec8</fullName>
    </recommendedName>
</protein>
<dbReference type="InterPro" id="IPR039682">
    <property type="entry name" value="Sec8/EXOC4"/>
</dbReference>
<dbReference type="STRING" id="69332.A0A388LDD6"/>
<comment type="similarity">
    <text evidence="3">Belongs to the SEC8 family.</text>
</comment>
<dbReference type="Proteomes" id="UP000265515">
    <property type="component" value="Unassembled WGS sequence"/>
</dbReference>
<dbReference type="AlphaFoldDB" id="A0A388LDD6"/>